<dbReference type="SUPFAM" id="SSF64288">
    <property type="entry name" value="Chorismate lyase-like"/>
    <property type="match status" value="1"/>
</dbReference>
<dbReference type="Pfam" id="PF00392">
    <property type="entry name" value="GntR"/>
    <property type="match status" value="1"/>
</dbReference>
<feature type="domain" description="HTH gntR-type" evidence="4">
    <location>
        <begin position="18"/>
        <end position="86"/>
    </location>
</feature>
<keyword evidence="2" id="KW-0238">DNA-binding</keyword>
<dbReference type="SMART" id="SM00866">
    <property type="entry name" value="UTRA"/>
    <property type="match status" value="1"/>
</dbReference>
<dbReference type="Gene3D" id="3.40.1410.10">
    <property type="entry name" value="Chorismate lyase-like"/>
    <property type="match status" value="1"/>
</dbReference>
<dbReference type="Proteomes" id="UP000595917">
    <property type="component" value="Chromosome"/>
</dbReference>
<sequence length="269" mass="30881">MHRDEFKKTFTFNLMTDTPLYIQLSDYFKHQIQSGALKPGDRLIPETDICGALGISRTTVRQAMDSLMEDGLIVRYRGKGSFVAEEKMRRSINHLYSFSKNMRDMGHTPGSIVLEAEAIRSSRQITEKLRMADADSEVFKLRRVRCADGNPILLETTYIPYFLCRGIERTDFTEASLYTVLTNQYDLKIYHAAETLAAVLIDTEAAAHLRCGKKMPGYSIERTGHLENGYVFEYTTSVTRADKCVFRIDLYQNSPANRNPVEFERRIFL</sequence>
<dbReference type="InterPro" id="IPR000524">
    <property type="entry name" value="Tscrpt_reg_HTH_GntR"/>
</dbReference>
<gene>
    <name evidence="5" type="ORF">JFL75_07945</name>
</gene>
<dbReference type="PANTHER" id="PTHR44846:SF1">
    <property type="entry name" value="MANNOSYL-D-GLYCERATE TRANSPORT_METABOLISM SYSTEM REPRESSOR MNGR-RELATED"/>
    <property type="match status" value="1"/>
</dbReference>
<dbReference type="SUPFAM" id="SSF46785">
    <property type="entry name" value="Winged helix' DNA-binding domain"/>
    <property type="match status" value="1"/>
</dbReference>
<dbReference type="InterPro" id="IPR050679">
    <property type="entry name" value="Bact_HTH_transcr_reg"/>
</dbReference>
<dbReference type="KEGG" id="bhc:JFL75_07945"/>
<reference evidence="5" key="1">
    <citation type="submission" date="2021-01" db="EMBL/GenBank/DDBJ databases">
        <title>Description of Breznakiella homolactica.</title>
        <authorList>
            <person name="Song Y."/>
            <person name="Brune A."/>
        </authorList>
    </citation>
    <scope>NUCLEOTIDE SEQUENCE</scope>
    <source>
        <strain evidence="5">RmG30</strain>
    </source>
</reference>
<dbReference type="EMBL" id="CP067089">
    <property type="protein sequence ID" value="QQO10837.1"/>
    <property type="molecule type" value="Genomic_DNA"/>
</dbReference>
<dbReference type="InterPro" id="IPR036388">
    <property type="entry name" value="WH-like_DNA-bd_sf"/>
</dbReference>
<dbReference type="Gene3D" id="1.10.10.10">
    <property type="entry name" value="Winged helix-like DNA-binding domain superfamily/Winged helix DNA-binding domain"/>
    <property type="match status" value="1"/>
</dbReference>
<dbReference type="CDD" id="cd07377">
    <property type="entry name" value="WHTH_GntR"/>
    <property type="match status" value="1"/>
</dbReference>
<evidence type="ECO:0000256" key="1">
    <source>
        <dbReference type="ARBA" id="ARBA00023015"/>
    </source>
</evidence>
<dbReference type="AlphaFoldDB" id="A0A7T7XR02"/>
<protein>
    <submittedName>
        <fullName evidence="5">GntR family transcriptional regulator</fullName>
    </submittedName>
</protein>
<dbReference type="InterPro" id="IPR036390">
    <property type="entry name" value="WH_DNA-bd_sf"/>
</dbReference>
<keyword evidence="6" id="KW-1185">Reference proteome</keyword>
<dbReference type="GO" id="GO:0003677">
    <property type="term" value="F:DNA binding"/>
    <property type="evidence" value="ECO:0007669"/>
    <property type="project" value="UniProtKB-KW"/>
</dbReference>
<evidence type="ECO:0000313" key="6">
    <source>
        <dbReference type="Proteomes" id="UP000595917"/>
    </source>
</evidence>
<dbReference type="PRINTS" id="PR00035">
    <property type="entry name" value="HTHGNTR"/>
</dbReference>
<proteinExistence type="predicted"/>
<dbReference type="GO" id="GO:0045892">
    <property type="term" value="P:negative regulation of DNA-templated transcription"/>
    <property type="evidence" value="ECO:0007669"/>
    <property type="project" value="TreeGrafter"/>
</dbReference>
<keyword evidence="1" id="KW-0805">Transcription regulation</keyword>
<accession>A0A7T7XR02</accession>
<dbReference type="PANTHER" id="PTHR44846">
    <property type="entry name" value="MANNOSYL-D-GLYCERATE TRANSPORT/METABOLISM SYSTEM REPRESSOR MNGR-RELATED"/>
    <property type="match status" value="1"/>
</dbReference>
<dbReference type="GO" id="GO:0003700">
    <property type="term" value="F:DNA-binding transcription factor activity"/>
    <property type="evidence" value="ECO:0007669"/>
    <property type="project" value="InterPro"/>
</dbReference>
<dbReference type="SMART" id="SM00345">
    <property type="entry name" value="HTH_GNTR"/>
    <property type="match status" value="1"/>
</dbReference>
<evidence type="ECO:0000256" key="2">
    <source>
        <dbReference type="ARBA" id="ARBA00023125"/>
    </source>
</evidence>
<dbReference type="RefSeq" id="WP_215628142.1">
    <property type="nucleotide sequence ID" value="NZ_CP067089.2"/>
</dbReference>
<name>A0A7T7XR02_9SPIR</name>
<keyword evidence="3" id="KW-0804">Transcription</keyword>
<evidence type="ECO:0000259" key="4">
    <source>
        <dbReference type="PROSITE" id="PS50949"/>
    </source>
</evidence>
<organism evidence="5 6">
    <name type="scientific">Breznakiella homolactica</name>
    <dbReference type="NCBI Taxonomy" id="2798577"/>
    <lineage>
        <taxon>Bacteria</taxon>
        <taxon>Pseudomonadati</taxon>
        <taxon>Spirochaetota</taxon>
        <taxon>Spirochaetia</taxon>
        <taxon>Spirochaetales</taxon>
        <taxon>Breznakiellaceae</taxon>
        <taxon>Breznakiella</taxon>
    </lineage>
</organism>
<dbReference type="Pfam" id="PF07702">
    <property type="entry name" value="UTRA"/>
    <property type="match status" value="1"/>
</dbReference>
<evidence type="ECO:0000256" key="3">
    <source>
        <dbReference type="ARBA" id="ARBA00023163"/>
    </source>
</evidence>
<dbReference type="PROSITE" id="PS50949">
    <property type="entry name" value="HTH_GNTR"/>
    <property type="match status" value="1"/>
</dbReference>
<dbReference type="InterPro" id="IPR011663">
    <property type="entry name" value="UTRA"/>
</dbReference>
<dbReference type="InterPro" id="IPR028978">
    <property type="entry name" value="Chorismate_lyase_/UTRA_dom_sf"/>
</dbReference>
<evidence type="ECO:0000313" key="5">
    <source>
        <dbReference type="EMBL" id="QQO10837.1"/>
    </source>
</evidence>